<dbReference type="RefSeq" id="WP_157894168.1">
    <property type="nucleotide sequence ID" value="NZ_CP039522.1"/>
</dbReference>
<evidence type="ECO:0000313" key="1">
    <source>
        <dbReference type="EMBL" id="CAB0616068.1"/>
    </source>
</evidence>
<sequence>MFTPIYASSYLQSPLALGADVVTNNAEIEDIDDHPADVQHALSCVDSA</sequence>
<organism evidence="1 2">
    <name type="scientific">Corynebacterium diphtheriae</name>
    <dbReference type="NCBI Taxonomy" id="1717"/>
    <lineage>
        <taxon>Bacteria</taxon>
        <taxon>Bacillati</taxon>
        <taxon>Actinomycetota</taxon>
        <taxon>Actinomycetes</taxon>
        <taxon>Mycobacteriales</taxon>
        <taxon>Corynebacteriaceae</taxon>
        <taxon>Corynebacterium</taxon>
    </lineage>
</organism>
<gene>
    <name evidence="1" type="ORF">CIP107547_02013</name>
</gene>
<dbReference type="AlphaFoldDB" id="A0A811G532"/>
<protein>
    <submittedName>
        <fullName evidence="1">Uncharacterized protein</fullName>
    </submittedName>
</protein>
<name>A0A811G532_CORDP</name>
<evidence type="ECO:0000313" key="2">
    <source>
        <dbReference type="Proteomes" id="UP000480222"/>
    </source>
</evidence>
<comment type="caution">
    <text evidence="1">The sequence shown here is derived from an EMBL/GenBank/DDBJ whole genome shotgun (WGS) entry which is preliminary data.</text>
</comment>
<dbReference type="EMBL" id="CADDAV010000022">
    <property type="protein sequence ID" value="CAB0616068.1"/>
    <property type="molecule type" value="Genomic_DNA"/>
</dbReference>
<dbReference type="Proteomes" id="UP000480222">
    <property type="component" value="Unassembled WGS sequence"/>
</dbReference>
<accession>A0A811G532</accession>
<proteinExistence type="predicted"/>
<reference evidence="1 2" key="1">
    <citation type="submission" date="2020-02" db="EMBL/GenBank/DDBJ databases">
        <authorList>
            <person name="Brisse S."/>
        </authorList>
    </citation>
    <scope>NUCLEOTIDE SEQUENCE [LARGE SCALE GENOMIC DNA]</scope>
    <source>
        <strain evidence="1">CIP107547</strain>
    </source>
</reference>